<dbReference type="Pfam" id="PF03777">
    <property type="entry name" value="ChpA-C"/>
    <property type="match status" value="2"/>
</dbReference>
<evidence type="ECO:0000313" key="11">
    <source>
        <dbReference type="EMBL" id="MBN0043771.1"/>
    </source>
</evidence>
<keyword evidence="6 7" id="KW-0034">Amyloid</keyword>
<evidence type="ECO:0000256" key="2">
    <source>
        <dbReference type="ARBA" id="ARBA00022512"/>
    </source>
</evidence>
<accession>A0ABS2VL02</accession>
<evidence type="ECO:0000259" key="10">
    <source>
        <dbReference type="PROSITE" id="PS51884"/>
    </source>
</evidence>
<evidence type="ECO:0000256" key="1">
    <source>
        <dbReference type="ARBA" id="ARBA00004191"/>
    </source>
</evidence>
<reference evidence="11 12" key="1">
    <citation type="submission" date="2021-02" db="EMBL/GenBank/DDBJ databases">
        <title>Whole genome sequencing of Streptomyces actuosus VRA1.</title>
        <authorList>
            <person name="Sen G."/>
            <person name="Sen A."/>
        </authorList>
    </citation>
    <scope>NUCLEOTIDE SEQUENCE [LARGE SCALE GENOMIC DNA]</scope>
    <source>
        <strain evidence="11 12">VRA1</strain>
    </source>
</reference>
<evidence type="ECO:0000256" key="7">
    <source>
        <dbReference type="PROSITE-ProRule" id="PRU01232"/>
    </source>
</evidence>
<evidence type="ECO:0000256" key="9">
    <source>
        <dbReference type="SAM" id="SignalP"/>
    </source>
</evidence>
<dbReference type="PROSITE" id="PS51884">
    <property type="entry name" value="CHAPLIN"/>
    <property type="match status" value="2"/>
</dbReference>
<dbReference type="EMBL" id="JAFFZS010000003">
    <property type="protein sequence ID" value="MBN0043771.1"/>
    <property type="molecule type" value="Genomic_DNA"/>
</dbReference>
<protein>
    <submittedName>
        <fullName evidence="11">Chaplin</fullName>
    </submittedName>
</protein>
<feature type="domain" description="Chaplin" evidence="10">
    <location>
        <begin position="113"/>
        <end position="153"/>
    </location>
</feature>
<keyword evidence="2" id="KW-0134">Cell wall</keyword>
<evidence type="ECO:0000256" key="4">
    <source>
        <dbReference type="ARBA" id="ARBA00022729"/>
    </source>
</evidence>
<comment type="caution">
    <text evidence="11">The sequence shown here is derived from an EMBL/GenBank/DDBJ whole genome shotgun (WGS) entry which is preliminary data.</text>
</comment>
<evidence type="ECO:0000256" key="6">
    <source>
        <dbReference type="ARBA" id="ARBA00023087"/>
    </source>
</evidence>
<evidence type="ECO:0000313" key="12">
    <source>
        <dbReference type="Proteomes" id="UP000788262"/>
    </source>
</evidence>
<feature type="signal peptide" evidence="9">
    <location>
        <begin position="1"/>
        <end position="26"/>
    </location>
</feature>
<feature type="chain" id="PRO_5045481007" evidence="9">
    <location>
        <begin position="27"/>
        <end position="237"/>
    </location>
</feature>
<gene>
    <name evidence="11" type="ORF">JS756_06555</name>
</gene>
<keyword evidence="3" id="KW-0964">Secreted</keyword>
<feature type="domain" description="Chaplin" evidence="10">
    <location>
        <begin position="37"/>
        <end position="77"/>
    </location>
</feature>
<name>A0ABS2VL02_STRAS</name>
<dbReference type="InterPro" id="IPR005528">
    <property type="entry name" value="ChpA-H"/>
</dbReference>
<proteinExistence type="predicted"/>
<feature type="region of interest" description="Disordered" evidence="8">
    <location>
        <begin position="148"/>
        <end position="204"/>
    </location>
</feature>
<keyword evidence="12" id="KW-1185">Reference proteome</keyword>
<feature type="region of interest" description="Disordered" evidence="8">
    <location>
        <begin position="86"/>
        <end position="120"/>
    </location>
</feature>
<keyword evidence="5" id="KW-0130">Cell adhesion</keyword>
<comment type="subcellular location">
    <subcellularLocation>
        <location evidence="1">Secreted</location>
        <location evidence="1">Cell wall</location>
    </subcellularLocation>
</comment>
<feature type="compositionally biased region" description="Pro residues" evidence="8">
    <location>
        <begin position="168"/>
        <end position="181"/>
    </location>
</feature>
<keyword evidence="4 9" id="KW-0732">Signal</keyword>
<sequence length="237" mass="22710">MKRATRNGVIAVAAASGALVAAPAHADSAADGAAAQSPGLISGNTVQLPVHLPVNACGNTVSVVGLLNPAAGNSCAATGTPAGERADYGGTTPDGAAGGTSGSPEAVSTTKGSPGVLSGNGLQLPVDLPVQASGNTVNAAGVLNPAIGNTATTGTGGRPEAPGSPDLPETPAPRPTAPPRQHPVTEPDAVTTPPSPRSSVSLAHTGADLTVPAGLGSAALIVSGAALYRRFRPGAQR</sequence>
<dbReference type="Proteomes" id="UP000788262">
    <property type="component" value="Unassembled WGS sequence"/>
</dbReference>
<organism evidence="11 12">
    <name type="scientific">Streptomyces actuosus</name>
    <dbReference type="NCBI Taxonomy" id="1885"/>
    <lineage>
        <taxon>Bacteria</taxon>
        <taxon>Bacillati</taxon>
        <taxon>Actinomycetota</taxon>
        <taxon>Actinomycetes</taxon>
        <taxon>Kitasatosporales</taxon>
        <taxon>Streptomycetaceae</taxon>
        <taxon>Streptomyces</taxon>
    </lineage>
</organism>
<evidence type="ECO:0000256" key="8">
    <source>
        <dbReference type="SAM" id="MobiDB-lite"/>
    </source>
</evidence>
<evidence type="ECO:0000256" key="5">
    <source>
        <dbReference type="ARBA" id="ARBA00022889"/>
    </source>
</evidence>
<evidence type="ECO:0000256" key="3">
    <source>
        <dbReference type="ARBA" id="ARBA00022525"/>
    </source>
</evidence>